<dbReference type="InterPro" id="IPR014198">
    <property type="entry name" value="Spore_III_AB"/>
</dbReference>
<dbReference type="NCBIfam" id="TIGR02833">
    <property type="entry name" value="spore_III_AB"/>
    <property type="match status" value="1"/>
</dbReference>
<dbReference type="Proteomes" id="UP000076510">
    <property type="component" value="Unassembled WGS sequence"/>
</dbReference>
<organism evidence="1 2">
    <name type="scientific">Rossellomorea marisflavi</name>
    <dbReference type="NCBI Taxonomy" id="189381"/>
    <lineage>
        <taxon>Bacteria</taxon>
        <taxon>Bacillati</taxon>
        <taxon>Bacillota</taxon>
        <taxon>Bacilli</taxon>
        <taxon>Bacillales</taxon>
        <taxon>Bacillaceae</taxon>
        <taxon>Rossellomorea</taxon>
    </lineage>
</organism>
<sequence>MIKIIGAIFILLSTSWAGFELSKVLTERPKQLRSLKSALQYLEAEITYSHTPLHEAARKISSQLTSPVSLIFDSFSRKLTKEEISVRRAWEESLDAIWKMTALKKEDYEILKQFGQTLGRHDIVTEQKHIRLALLHLEREEVEAAEKQKKYERMTKSLGFLTGLLLIILLL</sequence>
<dbReference type="Pfam" id="PF09548">
    <property type="entry name" value="Spore_III_AB"/>
    <property type="match status" value="1"/>
</dbReference>
<name>A0A0J5VIY9_9BACI</name>
<dbReference type="RefSeq" id="WP_048006042.1">
    <property type="nucleotide sequence ID" value="NZ_CP047095.1"/>
</dbReference>
<dbReference type="AlphaFoldDB" id="A0A0J5VIY9"/>
<gene>
    <name evidence="1" type="ORF">AV649_06070</name>
</gene>
<proteinExistence type="predicted"/>
<evidence type="ECO:0000313" key="2">
    <source>
        <dbReference type="Proteomes" id="UP000076510"/>
    </source>
</evidence>
<evidence type="ECO:0000313" key="1">
    <source>
        <dbReference type="EMBL" id="KZE45734.1"/>
    </source>
</evidence>
<comment type="caution">
    <text evidence="1">The sequence shown here is derived from an EMBL/GenBank/DDBJ whole genome shotgun (WGS) entry which is preliminary data.</text>
</comment>
<accession>A0A0J5VIY9</accession>
<dbReference type="PIRSF" id="PIRSF021435">
    <property type="entry name" value="SpoIIIAB"/>
    <property type="match status" value="1"/>
</dbReference>
<dbReference type="OrthoDB" id="1957909at2"/>
<reference evidence="2" key="1">
    <citation type="submission" date="2016-01" db="EMBL/GenBank/DDBJ databases">
        <title>Whole genome sequencing of Bhargavaea cecembensis T14.</title>
        <authorList>
            <person name="Hong K.W."/>
        </authorList>
    </citation>
    <scope>NUCLEOTIDE SEQUENCE [LARGE SCALE GENOMIC DNA]</scope>
    <source>
        <strain evidence="2">M19</strain>
    </source>
</reference>
<dbReference type="EMBL" id="LQQY01000034">
    <property type="protein sequence ID" value="KZE45734.1"/>
    <property type="molecule type" value="Genomic_DNA"/>
</dbReference>
<dbReference type="PATRIC" id="fig|189381.10.peg.1920"/>
<protein>
    <submittedName>
        <fullName evidence="1">Stage III sporulation protein SpoAB</fullName>
    </submittedName>
</protein>